<name>A0A645J3C2_9ZZZZ</name>
<organism evidence="1">
    <name type="scientific">bioreactor metagenome</name>
    <dbReference type="NCBI Taxonomy" id="1076179"/>
    <lineage>
        <taxon>unclassified sequences</taxon>
        <taxon>metagenomes</taxon>
        <taxon>ecological metagenomes</taxon>
    </lineage>
</organism>
<reference evidence="1" key="1">
    <citation type="submission" date="2019-08" db="EMBL/GenBank/DDBJ databases">
        <authorList>
            <person name="Kucharzyk K."/>
            <person name="Murdoch R.W."/>
            <person name="Higgins S."/>
            <person name="Loffler F."/>
        </authorList>
    </citation>
    <scope>NUCLEOTIDE SEQUENCE</scope>
</reference>
<proteinExistence type="predicted"/>
<sequence length="50" mass="5633">MGITHFALNFGLGDHGGYRVDNNNVDCSRAHKRFTDFQRLLAGIGLRDKQ</sequence>
<comment type="caution">
    <text evidence="1">The sequence shown here is derived from an EMBL/GenBank/DDBJ whole genome shotgun (WGS) entry which is preliminary data.</text>
</comment>
<protein>
    <submittedName>
        <fullName evidence="1">Uncharacterized protein</fullName>
    </submittedName>
</protein>
<gene>
    <name evidence="1" type="ORF">SDC9_205859</name>
</gene>
<accession>A0A645J3C2</accession>
<evidence type="ECO:0000313" key="1">
    <source>
        <dbReference type="EMBL" id="MPN58158.1"/>
    </source>
</evidence>
<dbReference type="AlphaFoldDB" id="A0A645J3C2"/>
<dbReference type="EMBL" id="VSSQ01130550">
    <property type="protein sequence ID" value="MPN58158.1"/>
    <property type="molecule type" value="Genomic_DNA"/>
</dbReference>